<dbReference type="AlphaFoldDB" id="A0AAN8IYP8"/>
<evidence type="ECO:0000313" key="5">
    <source>
        <dbReference type="Proteomes" id="UP001347796"/>
    </source>
</evidence>
<reference evidence="4 5" key="1">
    <citation type="submission" date="2024-01" db="EMBL/GenBank/DDBJ databases">
        <title>The genome of the rayed Mediterranean limpet Patella caerulea (Linnaeus, 1758).</title>
        <authorList>
            <person name="Anh-Thu Weber A."/>
            <person name="Halstead-Nussloch G."/>
        </authorList>
    </citation>
    <scope>NUCLEOTIDE SEQUENCE [LARGE SCALE GENOMIC DNA]</scope>
    <source>
        <strain evidence="4">AATW-2023a</strain>
        <tissue evidence="4">Whole specimen</tissue>
    </source>
</reference>
<feature type="domain" description="CCHC-type" evidence="3">
    <location>
        <begin position="190"/>
        <end position="205"/>
    </location>
</feature>
<keyword evidence="1" id="KW-0479">Metal-binding</keyword>
<evidence type="ECO:0000256" key="1">
    <source>
        <dbReference type="PROSITE-ProRule" id="PRU00047"/>
    </source>
</evidence>
<feature type="compositionally biased region" description="Polar residues" evidence="2">
    <location>
        <begin position="369"/>
        <end position="390"/>
    </location>
</feature>
<dbReference type="Proteomes" id="UP001347796">
    <property type="component" value="Unassembled WGS sequence"/>
</dbReference>
<evidence type="ECO:0000259" key="3">
    <source>
        <dbReference type="PROSITE" id="PS50158"/>
    </source>
</evidence>
<dbReference type="Gene3D" id="4.10.60.10">
    <property type="entry name" value="Zinc finger, CCHC-type"/>
    <property type="match status" value="1"/>
</dbReference>
<dbReference type="SUPFAM" id="SSF57756">
    <property type="entry name" value="Retrovirus zinc finger-like domains"/>
    <property type="match status" value="1"/>
</dbReference>
<dbReference type="PROSITE" id="PS50158">
    <property type="entry name" value="ZF_CCHC"/>
    <property type="match status" value="2"/>
</dbReference>
<comment type="caution">
    <text evidence="4">The sequence shown here is derived from an EMBL/GenBank/DDBJ whole genome shotgun (WGS) entry which is preliminary data.</text>
</comment>
<sequence>MSTDKDRCSYKRLKECTVKVVSDIRHKVGVLIDEIENVCGYDTVSACVPMNGYYEVTLNTVDQIAKLIEEGLCIEEKQLEVTYVGFRIIVVSFMNIPHYISDAEIYEKLKTWKVTPVSEIRERFYKHGERNIADGTRFVKVKFPPEVASLPYATRFDGRSFYVKHDDQSRVCFNCLKTGHEVKNCPDYVCYRCNKAGHTKRTCEEIVCQDCSHFICVCEKQEIEDTGVKSTIETAVSENANPEENDSENTGVSENANPEENDSENTGETDIDVIITGVSTDQKEEVSTESIEKTNEEVFTYEGEPTNTDQLEEPNESEWRDNKYVYNYNKRMKNQFHRHALQDKPASRLRLEQLTRSRQDRYDAFFNTASPSKRLPSVSSQELNSQQGRSPVTRERRI</sequence>
<organism evidence="4 5">
    <name type="scientific">Patella caerulea</name>
    <name type="common">Rayed Mediterranean limpet</name>
    <dbReference type="NCBI Taxonomy" id="87958"/>
    <lineage>
        <taxon>Eukaryota</taxon>
        <taxon>Metazoa</taxon>
        <taxon>Spiralia</taxon>
        <taxon>Lophotrochozoa</taxon>
        <taxon>Mollusca</taxon>
        <taxon>Gastropoda</taxon>
        <taxon>Patellogastropoda</taxon>
        <taxon>Patelloidea</taxon>
        <taxon>Patellidae</taxon>
        <taxon>Patella</taxon>
    </lineage>
</organism>
<dbReference type="GO" id="GO:0003690">
    <property type="term" value="F:double-stranded DNA binding"/>
    <property type="evidence" value="ECO:0007669"/>
    <property type="project" value="InterPro"/>
</dbReference>
<evidence type="ECO:0000313" key="4">
    <source>
        <dbReference type="EMBL" id="KAK6168287.1"/>
    </source>
</evidence>
<dbReference type="SMART" id="SM00343">
    <property type="entry name" value="ZnF_C2HC"/>
    <property type="match status" value="2"/>
</dbReference>
<dbReference type="GO" id="GO:0008270">
    <property type="term" value="F:zinc ion binding"/>
    <property type="evidence" value="ECO:0007669"/>
    <property type="project" value="UniProtKB-KW"/>
</dbReference>
<feature type="region of interest" description="Disordered" evidence="2">
    <location>
        <begin position="235"/>
        <end position="271"/>
    </location>
</feature>
<dbReference type="PANTHER" id="PTHR22639">
    <property type="entry name" value="GAG-RELATED PROTEIN"/>
    <property type="match status" value="1"/>
</dbReference>
<keyword evidence="1" id="KW-0863">Zinc-finger</keyword>
<feature type="domain" description="CCHC-type" evidence="3">
    <location>
        <begin position="172"/>
        <end position="187"/>
    </location>
</feature>
<proteinExistence type="predicted"/>
<dbReference type="InterPro" id="IPR042509">
    <property type="entry name" value="ZCCHC3"/>
</dbReference>
<evidence type="ECO:0000256" key="2">
    <source>
        <dbReference type="SAM" id="MobiDB-lite"/>
    </source>
</evidence>
<dbReference type="PANTHER" id="PTHR22639:SF3">
    <property type="entry name" value="ZINC FINGER CCHC DOMAIN-CONTAINING PROTEIN 3"/>
    <property type="match status" value="1"/>
</dbReference>
<feature type="compositionally biased region" description="Acidic residues" evidence="2">
    <location>
        <begin position="257"/>
        <end position="271"/>
    </location>
</feature>
<protein>
    <recommendedName>
        <fullName evidence="3">CCHC-type domain-containing protein</fullName>
    </recommendedName>
</protein>
<gene>
    <name evidence="4" type="ORF">SNE40_022148</name>
</gene>
<dbReference type="InterPro" id="IPR036875">
    <property type="entry name" value="Znf_CCHC_sf"/>
</dbReference>
<dbReference type="InterPro" id="IPR001878">
    <property type="entry name" value="Znf_CCHC"/>
</dbReference>
<accession>A0AAN8IYP8</accession>
<dbReference type="EMBL" id="JAZGQO010000018">
    <property type="protein sequence ID" value="KAK6168287.1"/>
    <property type="molecule type" value="Genomic_DNA"/>
</dbReference>
<dbReference type="GO" id="GO:0003723">
    <property type="term" value="F:RNA binding"/>
    <property type="evidence" value="ECO:0007669"/>
    <property type="project" value="InterPro"/>
</dbReference>
<keyword evidence="5" id="KW-1185">Reference proteome</keyword>
<name>A0AAN8IYP8_PATCE</name>
<keyword evidence="1" id="KW-0862">Zinc</keyword>
<feature type="region of interest" description="Disordered" evidence="2">
    <location>
        <begin position="369"/>
        <end position="398"/>
    </location>
</feature>
<dbReference type="GO" id="GO:0002218">
    <property type="term" value="P:activation of innate immune response"/>
    <property type="evidence" value="ECO:0007669"/>
    <property type="project" value="InterPro"/>
</dbReference>